<evidence type="ECO:0000256" key="1">
    <source>
        <dbReference type="ARBA" id="ARBA00001946"/>
    </source>
</evidence>
<reference evidence="9 10" key="1">
    <citation type="journal article" date="2020" name="Nature">
        <title>Bacterial chemolithoautotrophy via manganese oxidation.</title>
        <authorList>
            <person name="Yu H."/>
            <person name="Leadbetter J.R."/>
        </authorList>
    </citation>
    <scope>NUCLEOTIDE SEQUENCE [LARGE SCALE GENOMIC DNA]</scope>
    <source>
        <strain evidence="9 10">Mn-1</strain>
    </source>
</reference>
<dbReference type="SUPFAM" id="SSF56784">
    <property type="entry name" value="HAD-like"/>
    <property type="match status" value="1"/>
</dbReference>
<dbReference type="GO" id="GO:0008781">
    <property type="term" value="F:N-acylneuraminate cytidylyltransferase activity"/>
    <property type="evidence" value="ECO:0007669"/>
    <property type="project" value="TreeGrafter"/>
</dbReference>
<dbReference type="InterPro" id="IPR036412">
    <property type="entry name" value="HAD-like_sf"/>
</dbReference>
<gene>
    <name evidence="9" type="ORF">MNODULE_16900</name>
</gene>
<dbReference type="InterPro" id="IPR050793">
    <property type="entry name" value="CMP-NeuNAc_synthase"/>
</dbReference>
<feature type="binding site" evidence="8">
    <location>
        <position position="9"/>
    </location>
    <ligand>
        <name>Mg(2+)</name>
        <dbReference type="ChEBI" id="CHEBI:18420"/>
    </ligand>
</feature>
<feature type="binding site" evidence="8">
    <location>
        <position position="102"/>
    </location>
    <ligand>
        <name>Mg(2+)</name>
        <dbReference type="ChEBI" id="CHEBI:18420"/>
    </ligand>
</feature>
<comment type="caution">
    <text evidence="9">The sequence shown here is derived from an EMBL/GenBank/DDBJ whole genome shotgun (WGS) entry which is preliminary data.</text>
</comment>
<evidence type="ECO:0000256" key="3">
    <source>
        <dbReference type="ARBA" id="ARBA00011881"/>
    </source>
</evidence>
<evidence type="ECO:0000256" key="8">
    <source>
        <dbReference type="PIRSR" id="PIRSR006118-2"/>
    </source>
</evidence>
<dbReference type="PIRSF" id="PIRSF006118">
    <property type="entry name" value="KDO8-P_Ptase"/>
    <property type="match status" value="1"/>
</dbReference>
<evidence type="ECO:0000256" key="5">
    <source>
        <dbReference type="ARBA" id="ARBA00022801"/>
    </source>
</evidence>
<name>A0A7X6DS77_9BACT</name>
<dbReference type="SFLD" id="SFLDG01138">
    <property type="entry name" value="C1.6.2:_Deoxy-d-mannose-octulo"/>
    <property type="match status" value="1"/>
</dbReference>
<keyword evidence="10" id="KW-1185">Reference proteome</keyword>
<dbReference type="NCBIfam" id="TIGR01670">
    <property type="entry name" value="KdsC-phosphatas"/>
    <property type="match status" value="1"/>
</dbReference>
<evidence type="ECO:0000256" key="4">
    <source>
        <dbReference type="ARBA" id="ARBA00022723"/>
    </source>
</evidence>
<dbReference type="Gene3D" id="3.40.50.1000">
    <property type="entry name" value="HAD superfamily/HAD-like"/>
    <property type="match status" value="1"/>
</dbReference>
<feature type="binding site" evidence="7">
    <location>
        <position position="79"/>
    </location>
    <ligand>
        <name>substrate</name>
    </ligand>
</feature>
<dbReference type="Pfam" id="PF08282">
    <property type="entry name" value="Hydrolase_3"/>
    <property type="match status" value="1"/>
</dbReference>
<feature type="binding site" evidence="7">
    <location>
        <position position="55"/>
    </location>
    <ligand>
        <name>substrate</name>
    </ligand>
</feature>
<dbReference type="CDD" id="cd01630">
    <property type="entry name" value="HAD_KDO-like"/>
    <property type="match status" value="1"/>
</dbReference>
<evidence type="ECO:0000256" key="2">
    <source>
        <dbReference type="ARBA" id="ARBA00005893"/>
    </source>
</evidence>
<dbReference type="EMBL" id="VTOW01000003">
    <property type="protein sequence ID" value="NKE72432.1"/>
    <property type="molecule type" value="Genomic_DNA"/>
</dbReference>
<dbReference type="PANTHER" id="PTHR21485:SF3">
    <property type="entry name" value="N-ACYLNEURAMINATE CYTIDYLYLTRANSFERASE"/>
    <property type="match status" value="1"/>
</dbReference>
<feature type="binding site" evidence="7">
    <location>
        <position position="11"/>
    </location>
    <ligand>
        <name>substrate</name>
    </ligand>
</feature>
<evidence type="ECO:0000256" key="7">
    <source>
        <dbReference type="PIRSR" id="PIRSR006118-1"/>
    </source>
</evidence>
<feature type="binding site" evidence="7">
    <location>
        <position position="63"/>
    </location>
    <ligand>
        <name>substrate</name>
    </ligand>
</feature>
<protein>
    <submittedName>
        <fullName evidence="9">HAD hydrolase family protein</fullName>
    </submittedName>
</protein>
<keyword evidence="6 8" id="KW-0460">Magnesium</keyword>
<dbReference type="AlphaFoldDB" id="A0A7X6DS77"/>
<keyword evidence="5 9" id="KW-0378">Hydrolase</keyword>
<evidence type="ECO:0000313" key="9">
    <source>
        <dbReference type="EMBL" id="NKE72432.1"/>
    </source>
</evidence>
<comment type="similarity">
    <text evidence="2">Belongs to the KdsC family.</text>
</comment>
<dbReference type="FunFam" id="3.40.50.1000:FF:000029">
    <property type="entry name" value="3-deoxy-D-manno-octulosonate 8-phosphate phosphatase KdsC"/>
    <property type="match status" value="1"/>
</dbReference>
<accession>A0A7X6DS77</accession>
<keyword evidence="4 8" id="KW-0479">Metal-binding</keyword>
<evidence type="ECO:0000313" key="10">
    <source>
        <dbReference type="Proteomes" id="UP000534783"/>
    </source>
</evidence>
<evidence type="ECO:0000256" key="6">
    <source>
        <dbReference type="ARBA" id="ARBA00022842"/>
    </source>
</evidence>
<dbReference type="SFLD" id="SFLDS00003">
    <property type="entry name" value="Haloacid_Dehalogenase"/>
    <property type="match status" value="1"/>
</dbReference>
<comment type="cofactor">
    <cofactor evidence="1 8">
        <name>Mg(2+)</name>
        <dbReference type="ChEBI" id="CHEBI:18420"/>
    </cofactor>
</comment>
<dbReference type="InterPro" id="IPR010023">
    <property type="entry name" value="KdsC_fam"/>
</dbReference>
<dbReference type="PANTHER" id="PTHR21485">
    <property type="entry name" value="HAD SUPERFAMILY MEMBERS CMAS AND KDSC"/>
    <property type="match status" value="1"/>
</dbReference>
<dbReference type="SFLD" id="SFLDG01136">
    <property type="entry name" value="C1.6:_Phosphoserine_Phosphatas"/>
    <property type="match status" value="1"/>
</dbReference>
<dbReference type="GO" id="GO:0046872">
    <property type="term" value="F:metal ion binding"/>
    <property type="evidence" value="ECO:0007669"/>
    <property type="project" value="UniProtKB-KW"/>
</dbReference>
<dbReference type="InterPro" id="IPR023214">
    <property type="entry name" value="HAD_sf"/>
</dbReference>
<proteinExistence type="inferred from homology"/>
<dbReference type="Proteomes" id="UP000534783">
    <property type="component" value="Unassembled WGS sequence"/>
</dbReference>
<organism evidence="9 10">
    <name type="scientific">Candidatus Manganitrophus noduliformans</name>
    <dbReference type="NCBI Taxonomy" id="2606439"/>
    <lineage>
        <taxon>Bacteria</taxon>
        <taxon>Pseudomonadati</taxon>
        <taxon>Nitrospirota</taxon>
        <taxon>Nitrospiria</taxon>
        <taxon>Candidatus Troglogloeales</taxon>
        <taxon>Candidatus Manganitrophaceae</taxon>
        <taxon>Candidatus Manganitrophus</taxon>
    </lineage>
</organism>
<feature type="binding site" evidence="7">
    <location>
        <position position="40"/>
    </location>
    <ligand>
        <name>substrate</name>
    </ligand>
</feature>
<sequence length="163" mass="18007">MRIRYLLLDVDGVMTDGTLYFDENGREIKGFSIYDGHGIRLLQKARIGVGIISGRSSTVVAWRAKELGIEDVHQGSRDKEAAYEMIKAKHRLQDEAVAFIGDDLIDLTLLRRVGFSIAVASAVDAVKQEVDWVTKKKGGEGAVREVIDFILSAQASHTKTPFS</sequence>
<comment type="subunit">
    <text evidence="3">Homotetramer.</text>
</comment>
<dbReference type="GO" id="GO:0016788">
    <property type="term" value="F:hydrolase activity, acting on ester bonds"/>
    <property type="evidence" value="ECO:0007669"/>
    <property type="project" value="InterPro"/>
</dbReference>